<dbReference type="PRINTS" id="PR00071">
    <property type="entry name" value="HMGCOARDTASE"/>
</dbReference>
<dbReference type="InterPro" id="IPR023076">
    <property type="entry name" value="HMG_CoA_Rdtase_CS"/>
</dbReference>
<dbReference type="Gene3D" id="3.30.70.420">
    <property type="entry name" value="Hydroxymethylglutaryl-CoA reductase, class I/II, NAD/NADP-binding domain"/>
    <property type="match status" value="1"/>
</dbReference>
<dbReference type="InterPro" id="IPR009023">
    <property type="entry name" value="HMG_CoA_Rdtase_NAD(P)-bd_sf"/>
</dbReference>
<dbReference type="GO" id="GO:0004420">
    <property type="term" value="F:hydroxymethylglutaryl-CoA reductase (NADPH) activity"/>
    <property type="evidence" value="ECO:0007669"/>
    <property type="project" value="InterPro"/>
</dbReference>
<comment type="caution">
    <text evidence="3">The sequence shown here is derived from an EMBL/GenBank/DDBJ whole genome shotgun (WGS) entry which is preliminary data.</text>
</comment>
<dbReference type="Gene3D" id="3.90.770.10">
    <property type="entry name" value="3-hydroxy-3-methylglutaryl-coenzyme A Reductase, Chain A, domain 2"/>
    <property type="match status" value="1"/>
</dbReference>
<dbReference type="PANTHER" id="PTHR10572:SF24">
    <property type="entry name" value="3-HYDROXY-3-METHYLGLUTARYL-COENZYME A REDUCTASE"/>
    <property type="match status" value="1"/>
</dbReference>
<dbReference type="RefSeq" id="WP_087737925.1">
    <property type="nucleotide sequence ID" value="NZ_CYGY02000063.1"/>
</dbReference>
<dbReference type="OrthoDB" id="9794902at2"/>
<dbReference type="GO" id="GO:0015936">
    <property type="term" value="P:coenzyme A metabolic process"/>
    <property type="evidence" value="ECO:0007669"/>
    <property type="project" value="InterPro"/>
</dbReference>
<dbReference type="EMBL" id="CYGY02000063">
    <property type="protein sequence ID" value="SIT48318.1"/>
    <property type="molecule type" value="Genomic_DNA"/>
</dbReference>
<evidence type="ECO:0000256" key="2">
    <source>
        <dbReference type="ARBA" id="ARBA00023002"/>
    </source>
</evidence>
<evidence type="ECO:0000313" key="4">
    <source>
        <dbReference type="Proteomes" id="UP000195569"/>
    </source>
</evidence>
<dbReference type="SUPFAM" id="SSF56542">
    <property type="entry name" value="Substrate-binding domain of HMG-CoA reductase"/>
    <property type="match status" value="1"/>
</dbReference>
<evidence type="ECO:0000313" key="3">
    <source>
        <dbReference type="EMBL" id="SIT48318.1"/>
    </source>
</evidence>
<dbReference type="PROSITE" id="PS50065">
    <property type="entry name" value="HMG_COA_REDUCTASE_4"/>
    <property type="match status" value="1"/>
</dbReference>
<proteinExistence type="inferred from homology"/>
<name>A0A1N7SLS0_9BURK</name>
<protein>
    <submittedName>
        <fullName evidence="3">Hydroxymethylglutaryl-CoA reductase</fullName>
    </submittedName>
</protein>
<organism evidence="3 4">
    <name type="scientific">Paraburkholderia piptadeniae</name>
    <dbReference type="NCBI Taxonomy" id="1701573"/>
    <lineage>
        <taxon>Bacteria</taxon>
        <taxon>Pseudomonadati</taxon>
        <taxon>Pseudomonadota</taxon>
        <taxon>Betaproteobacteria</taxon>
        <taxon>Burkholderiales</taxon>
        <taxon>Burkholderiaceae</taxon>
        <taxon>Paraburkholderia</taxon>
    </lineage>
</organism>
<dbReference type="Proteomes" id="UP000195569">
    <property type="component" value="Unassembled WGS sequence"/>
</dbReference>
<evidence type="ECO:0000256" key="1">
    <source>
        <dbReference type="ARBA" id="ARBA00007661"/>
    </source>
</evidence>
<sequence>MKIPRFPENDYSTDAIATRLHWLEDRTGRSFPYLAGERVPTELVTGTCENVVGFVGVPVGVAGPVRINGVRARGDFVVPLATTEGTLVASFSRGMRIITASGGCSVTAPENSSALAGRGTYAFFGDALIKVSAVVLRHASLATQFDAWLRSNAAAVADAANDTSRYARVKEISPLYQGDLVGLSFVYETGQAMGLNMATKANEAACRYILANAGDLISDYYNTLGGDKRFVPDEAKGRYVSASVLIPREALREIMRTTAARMNRFLGACNTLLAQRGATAPNIHVSNALTALFIACGQDPAFVTVSFKNATTSFEPRDNGDLLASVTLPNMIVGTVGGGTRLPVQRECLAMINCEEDARKLSEIAAAVALAGEISVAGAITANEFTRAHTTLGRGVNSALTAAGAAS</sequence>
<dbReference type="InterPro" id="IPR002202">
    <property type="entry name" value="HMG_CoA_Rdtase"/>
</dbReference>
<dbReference type="PROSITE" id="PS00318">
    <property type="entry name" value="HMG_COA_REDUCTASE_2"/>
    <property type="match status" value="1"/>
</dbReference>
<keyword evidence="2" id="KW-0560">Oxidoreductase</keyword>
<dbReference type="InterPro" id="IPR023074">
    <property type="entry name" value="HMG_CoA_Rdtase_cat_sf"/>
</dbReference>
<reference evidence="3" key="1">
    <citation type="submission" date="2016-12" db="EMBL/GenBank/DDBJ databases">
        <authorList>
            <person name="Moulin L."/>
        </authorList>
    </citation>
    <scope>NUCLEOTIDE SEQUENCE [LARGE SCALE GENOMIC DNA]</scope>
    <source>
        <strain evidence="3">STM 7183</strain>
    </source>
</reference>
<accession>A0A1N7SLS0</accession>
<dbReference type="Pfam" id="PF00368">
    <property type="entry name" value="HMG-CoA_red"/>
    <property type="match status" value="1"/>
</dbReference>
<dbReference type="PANTHER" id="PTHR10572">
    <property type="entry name" value="3-HYDROXY-3-METHYLGLUTARYL-COENZYME A REDUCTASE"/>
    <property type="match status" value="1"/>
</dbReference>
<dbReference type="InterPro" id="IPR009029">
    <property type="entry name" value="HMG_CoA_Rdtase_sub-bd_dom_sf"/>
</dbReference>
<dbReference type="SUPFAM" id="SSF55035">
    <property type="entry name" value="NAD-binding domain of HMG-CoA reductase"/>
    <property type="match status" value="1"/>
</dbReference>
<comment type="similarity">
    <text evidence="1">Belongs to the HMG-CoA reductase family.</text>
</comment>
<keyword evidence="4" id="KW-1185">Reference proteome</keyword>
<gene>
    <name evidence="3" type="ORF">BN2476_630109</name>
</gene>
<dbReference type="AlphaFoldDB" id="A0A1N7SLS0"/>